<comment type="caution">
    <text evidence="1">The sequence shown here is derived from an EMBL/GenBank/DDBJ whole genome shotgun (WGS) entry which is preliminary data.</text>
</comment>
<name>A0A8S1VYR2_PAROT</name>
<reference evidence="1" key="1">
    <citation type="submission" date="2021-01" db="EMBL/GenBank/DDBJ databases">
        <authorList>
            <consortium name="Genoscope - CEA"/>
            <person name="William W."/>
        </authorList>
    </citation>
    <scope>NUCLEOTIDE SEQUENCE</scope>
</reference>
<protein>
    <submittedName>
        <fullName evidence="1">Uncharacterized protein</fullName>
    </submittedName>
</protein>
<dbReference type="EMBL" id="CAJJDP010000075">
    <property type="protein sequence ID" value="CAD8181305.1"/>
    <property type="molecule type" value="Genomic_DNA"/>
</dbReference>
<gene>
    <name evidence="1" type="ORF">POCTA_138.1.T0760247</name>
</gene>
<dbReference type="Proteomes" id="UP000683925">
    <property type="component" value="Unassembled WGS sequence"/>
</dbReference>
<evidence type="ECO:0000313" key="1">
    <source>
        <dbReference type="EMBL" id="CAD8181305.1"/>
    </source>
</evidence>
<dbReference type="AlphaFoldDB" id="A0A8S1VYR2"/>
<dbReference type="OMA" id="FTNPRQT"/>
<sequence length="51" mass="5998">MKRQTPETIKASKSNSSINSFFYFTVEKIDFTNPRQTLFYKAQLAHRIANK</sequence>
<proteinExistence type="predicted"/>
<keyword evidence="2" id="KW-1185">Reference proteome</keyword>
<organism evidence="1 2">
    <name type="scientific">Paramecium octaurelia</name>
    <dbReference type="NCBI Taxonomy" id="43137"/>
    <lineage>
        <taxon>Eukaryota</taxon>
        <taxon>Sar</taxon>
        <taxon>Alveolata</taxon>
        <taxon>Ciliophora</taxon>
        <taxon>Intramacronucleata</taxon>
        <taxon>Oligohymenophorea</taxon>
        <taxon>Peniculida</taxon>
        <taxon>Parameciidae</taxon>
        <taxon>Paramecium</taxon>
    </lineage>
</organism>
<evidence type="ECO:0000313" key="2">
    <source>
        <dbReference type="Proteomes" id="UP000683925"/>
    </source>
</evidence>
<accession>A0A8S1VYR2</accession>